<name>A3TU86_PSEBH</name>
<dbReference type="GO" id="GO:0006950">
    <property type="term" value="P:response to stress"/>
    <property type="evidence" value="ECO:0007669"/>
    <property type="project" value="TreeGrafter"/>
</dbReference>
<dbReference type="OrthoDB" id="72352at2"/>
<proteinExistence type="predicted"/>
<comment type="caution">
    <text evidence="2">The sequence shown here is derived from an EMBL/GenBank/DDBJ whole genome shotgun (WGS) entry which is preliminary data.</text>
</comment>
<dbReference type="PROSITE" id="PS50995">
    <property type="entry name" value="HTH_MARR_2"/>
    <property type="match status" value="1"/>
</dbReference>
<sequence>MIGYNRLWINLLRIQRSTMARLSRALRKEGIGDPIWHELMTQIERAGPGGLQMAELERRLFCAQYTLSRHVGRLEELGFVSSRSENGPGRSKRLVLTRAGQETNRRIWPVYARIIQDEFADRLTTEEAYDLVARLIRLYP</sequence>
<dbReference type="InterPro" id="IPR039422">
    <property type="entry name" value="MarR/SlyA-like"/>
</dbReference>
<dbReference type="eggNOG" id="COG1846">
    <property type="taxonomic scope" value="Bacteria"/>
</dbReference>
<dbReference type="PANTHER" id="PTHR33164">
    <property type="entry name" value="TRANSCRIPTIONAL REGULATOR, MARR FAMILY"/>
    <property type="match status" value="1"/>
</dbReference>
<keyword evidence="3" id="KW-1185">Reference proteome</keyword>
<accession>A3TU86</accession>
<dbReference type="PANTHER" id="PTHR33164:SF104">
    <property type="entry name" value="TRANSCRIPTIONAL REGULATORY PROTEIN"/>
    <property type="match status" value="1"/>
</dbReference>
<dbReference type="Gene3D" id="1.10.10.10">
    <property type="entry name" value="Winged helix-like DNA-binding domain superfamily/Winged helix DNA-binding domain"/>
    <property type="match status" value="1"/>
</dbReference>
<dbReference type="GO" id="GO:0003700">
    <property type="term" value="F:DNA-binding transcription factor activity"/>
    <property type="evidence" value="ECO:0007669"/>
    <property type="project" value="InterPro"/>
</dbReference>
<feature type="domain" description="HTH marR-type" evidence="1">
    <location>
        <begin position="4"/>
        <end position="140"/>
    </location>
</feature>
<reference evidence="2 3" key="1">
    <citation type="journal article" date="2010" name="J. Bacteriol.">
        <title>Genome sequences of Oceanicola granulosus HTCC2516(T) and Oceanicola batsensis HTCC2597(TDelta).</title>
        <authorList>
            <person name="Thrash J.C."/>
            <person name="Cho J.C."/>
            <person name="Vergin K.L."/>
            <person name="Giovannoni S.J."/>
        </authorList>
    </citation>
    <scope>NUCLEOTIDE SEQUENCE [LARGE SCALE GENOMIC DNA]</scope>
    <source>
        <strain evidence="3">ATCC BAA-863 / DSM 15984 / KCTC 12145 / HTCC2597</strain>
    </source>
</reference>
<organism evidence="2 3">
    <name type="scientific">Pseudooceanicola batsensis (strain ATCC BAA-863 / DSM 15984 / KCTC 12145 / HTCC2597)</name>
    <name type="common">Oceanicola batsensis</name>
    <dbReference type="NCBI Taxonomy" id="252305"/>
    <lineage>
        <taxon>Bacteria</taxon>
        <taxon>Pseudomonadati</taxon>
        <taxon>Pseudomonadota</taxon>
        <taxon>Alphaproteobacteria</taxon>
        <taxon>Rhodobacterales</taxon>
        <taxon>Paracoccaceae</taxon>
        <taxon>Pseudooceanicola</taxon>
    </lineage>
</organism>
<dbReference type="SUPFAM" id="SSF46785">
    <property type="entry name" value="Winged helix' DNA-binding domain"/>
    <property type="match status" value="1"/>
</dbReference>
<gene>
    <name evidence="2" type="ORF">OB2597_08069</name>
</gene>
<dbReference type="InterPro" id="IPR000835">
    <property type="entry name" value="HTH_MarR-typ"/>
</dbReference>
<dbReference type="RefSeq" id="WP_009805838.1">
    <property type="nucleotide sequence ID" value="NZ_CH724131.1"/>
</dbReference>
<evidence type="ECO:0000313" key="3">
    <source>
        <dbReference type="Proteomes" id="UP000004318"/>
    </source>
</evidence>
<dbReference type="HOGENOM" id="CLU_083287_2_5_5"/>
<evidence type="ECO:0000313" key="2">
    <source>
        <dbReference type="EMBL" id="EAQ04082.1"/>
    </source>
</evidence>
<dbReference type="InterPro" id="IPR036390">
    <property type="entry name" value="WH_DNA-bd_sf"/>
</dbReference>
<dbReference type="AlphaFoldDB" id="A3TU86"/>
<protein>
    <submittedName>
        <fullName evidence="2">Transcriptional regulator, MarR family protein</fullName>
    </submittedName>
</protein>
<dbReference type="InterPro" id="IPR036388">
    <property type="entry name" value="WH-like_DNA-bd_sf"/>
</dbReference>
<dbReference type="Pfam" id="PF12802">
    <property type="entry name" value="MarR_2"/>
    <property type="match status" value="1"/>
</dbReference>
<dbReference type="Proteomes" id="UP000004318">
    <property type="component" value="Unassembled WGS sequence"/>
</dbReference>
<dbReference type="STRING" id="252305.OB2597_08069"/>
<evidence type="ECO:0000259" key="1">
    <source>
        <dbReference type="PROSITE" id="PS50995"/>
    </source>
</evidence>
<dbReference type="SMART" id="SM00347">
    <property type="entry name" value="HTH_MARR"/>
    <property type="match status" value="1"/>
</dbReference>
<dbReference type="EMBL" id="AAMO01000002">
    <property type="protein sequence ID" value="EAQ04082.1"/>
    <property type="molecule type" value="Genomic_DNA"/>
</dbReference>